<dbReference type="InterPro" id="IPR029144">
    <property type="entry name" value="Thr_synth_N"/>
</dbReference>
<comment type="similarity">
    <text evidence="2">Belongs to the threonine synthase family.</text>
</comment>
<dbReference type="PANTHER" id="PTHR42690:SF1">
    <property type="entry name" value="THREONINE SYNTHASE-LIKE 2"/>
    <property type="match status" value="1"/>
</dbReference>
<keyword evidence="5" id="KW-0663">Pyridoxal phosphate</keyword>
<dbReference type="Gene3D" id="3.90.1380.10">
    <property type="entry name" value="Threonine synthase, N-terminal domain"/>
    <property type="match status" value="1"/>
</dbReference>
<evidence type="ECO:0000256" key="5">
    <source>
        <dbReference type="ARBA" id="ARBA00022898"/>
    </source>
</evidence>
<dbReference type="PROSITE" id="PS00165">
    <property type="entry name" value="DEHYDRATASE_SER_THR"/>
    <property type="match status" value="1"/>
</dbReference>
<evidence type="ECO:0000256" key="3">
    <source>
        <dbReference type="ARBA" id="ARBA00018679"/>
    </source>
</evidence>
<protein>
    <recommendedName>
        <fullName evidence="3 9">Threonine synthase</fullName>
        <ecNumber evidence="9">4.2.3.1</ecNumber>
    </recommendedName>
</protein>
<feature type="domain" description="Threonine synthase N-terminal" evidence="10">
    <location>
        <begin position="2"/>
        <end position="79"/>
    </location>
</feature>
<dbReference type="Gene3D" id="3.40.50.1100">
    <property type="match status" value="2"/>
</dbReference>
<evidence type="ECO:0000313" key="12">
    <source>
        <dbReference type="Proteomes" id="UP000632154"/>
    </source>
</evidence>
<evidence type="ECO:0000256" key="4">
    <source>
        <dbReference type="ARBA" id="ARBA00022605"/>
    </source>
</evidence>
<keyword evidence="6" id="KW-0456">Lyase</keyword>
<comment type="caution">
    <text evidence="11">The sequence shown here is derived from an EMBL/GenBank/DDBJ whole genome shotgun (WGS) entry which is preliminary data.</text>
</comment>
<dbReference type="Proteomes" id="UP000632154">
    <property type="component" value="Unassembled WGS sequence"/>
</dbReference>
<proteinExistence type="inferred from homology"/>
<evidence type="ECO:0000256" key="8">
    <source>
        <dbReference type="ARBA" id="ARBA00049144"/>
    </source>
</evidence>
<gene>
    <name evidence="11" type="ORF">GCM10017783_05110</name>
</gene>
<dbReference type="CDD" id="cd01560">
    <property type="entry name" value="Thr-synth_2"/>
    <property type="match status" value="1"/>
</dbReference>
<dbReference type="Pfam" id="PF14821">
    <property type="entry name" value="Thr_synth_N"/>
    <property type="match status" value="1"/>
</dbReference>
<comment type="cofactor">
    <cofactor evidence="1">
        <name>pyridoxal 5'-phosphate</name>
        <dbReference type="ChEBI" id="CHEBI:597326"/>
    </cofactor>
</comment>
<dbReference type="NCBIfam" id="TIGR00260">
    <property type="entry name" value="thrC"/>
    <property type="match status" value="1"/>
</dbReference>
<accession>A0ABQ3K1X9</accession>
<dbReference type="RefSeq" id="WP_189642115.1">
    <property type="nucleotide sequence ID" value="NZ_BNAL01000004.1"/>
</dbReference>
<comment type="pathway">
    <text evidence="7">Amino-acid biosynthesis.</text>
</comment>
<comment type="catalytic activity">
    <reaction evidence="8">
        <text>O-phospho-L-homoserine + H2O = L-threonine + phosphate</text>
        <dbReference type="Rhea" id="RHEA:10840"/>
        <dbReference type="ChEBI" id="CHEBI:15377"/>
        <dbReference type="ChEBI" id="CHEBI:43474"/>
        <dbReference type="ChEBI" id="CHEBI:57590"/>
        <dbReference type="ChEBI" id="CHEBI:57926"/>
        <dbReference type="EC" id="4.2.3.1"/>
    </reaction>
</comment>
<keyword evidence="12" id="KW-1185">Reference proteome</keyword>
<dbReference type="InterPro" id="IPR051166">
    <property type="entry name" value="Threonine_Synthase"/>
</dbReference>
<evidence type="ECO:0000313" key="11">
    <source>
        <dbReference type="EMBL" id="GHF96221.1"/>
    </source>
</evidence>
<evidence type="ECO:0000256" key="6">
    <source>
        <dbReference type="ARBA" id="ARBA00023239"/>
    </source>
</evidence>
<dbReference type="PANTHER" id="PTHR42690">
    <property type="entry name" value="THREONINE SYNTHASE FAMILY MEMBER"/>
    <property type="match status" value="1"/>
</dbReference>
<dbReference type="EMBL" id="BNAL01000004">
    <property type="protein sequence ID" value="GHF96221.1"/>
    <property type="molecule type" value="Genomic_DNA"/>
</dbReference>
<sequence>MQYVSTRGHQRLGTFTDVLLSGLAPDGGLAMPEQIPTFSAAELERLRGLPYTELAYEVMRPFISDIPEDDLRGLLRQTYRAEVFGSEEITPLTALGDSGLYLLELSGGPSLAFKDMAMQFLGHAFEYVLERDDRRVNILGATSGDTGSAAEYAMLGKERVNVFMLSPHGRMSRFQQAQMYSLNEPNIFNIAIEGVFDDCQDLVKAVNADAEFKARYDIGAVNSINWGRVLAQAVYYFRAYFALGLPAGAEADFCVPSGNFGNVFAGYLAKAMGLPIGQLMVASNENSVLHEFFSGGVYHVWPAERVAQTSSPSMDIGKASNFERFLYLVAGGDAVQTAGWWAEVGAGRPVDLRGTVHWDAVAASGLRAGRSTHADRLATIRRVDTEFGRLIDPHTADGVLVGKRFQRPGVPMVCLETALPAKFGETVEEAVGRLPERPAQFEGIEDRPRRCEVLPNDVDALKGFIAGQLDIKRRG</sequence>
<evidence type="ECO:0000259" key="10">
    <source>
        <dbReference type="Pfam" id="PF14821"/>
    </source>
</evidence>
<evidence type="ECO:0000256" key="1">
    <source>
        <dbReference type="ARBA" id="ARBA00001933"/>
    </source>
</evidence>
<evidence type="ECO:0000256" key="7">
    <source>
        <dbReference type="ARBA" id="ARBA00029440"/>
    </source>
</evidence>
<dbReference type="InterPro" id="IPR037158">
    <property type="entry name" value="Thr_synth_N_sf"/>
</dbReference>
<dbReference type="EC" id="4.2.3.1" evidence="9"/>
<dbReference type="Pfam" id="PF24857">
    <property type="entry name" value="THR4_C"/>
    <property type="match status" value="1"/>
</dbReference>
<evidence type="ECO:0000256" key="9">
    <source>
        <dbReference type="NCBIfam" id="TIGR00260"/>
    </source>
</evidence>
<organism evidence="11 12">
    <name type="scientific">Deinococcus piscis</name>
    <dbReference type="NCBI Taxonomy" id="394230"/>
    <lineage>
        <taxon>Bacteria</taxon>
        <taxon>Thermotogati</taxon>
        <taxon>Deinococcota</taxon>
        <taxon>Deinococci</taxon>
        <taxon>Deinococcales</taxon>
        <taxon>Deinococcaceae</taxon>
        <taxon>Deinococcus</taxon>
    </lineage>
</organism>
<reference evidence="12" key="1">
    <citation type="journal article" date="2019" name="Int. J. Syst. Evol. Microbiol.">
        <title>The Global Catalogue of Microorganisms (GCM) 10K type strain sequencing project: providing services to taxonomists for standard genome sequencing and annotation.</title>
        <authorList>
            <consortium name="The Broad Institute Genomics Platform"/>
            <consortium name="The Broad Institute Genome Sequencing Center for Infectious Disease"/>
            <person name="Wu L."/>
            <person name="Ma J."/>
        </authorList>
    </citation>
    <scope>NUCLEOTIDE SEQUENCE [LARGE SCALE GENOMIC DNA]</scope>
    <source>
        <strain evidence="12">CGMCC 1.18439</strain>
    </source>
</reference>
<keyword evidence="4" id="KW-0028">Amino-acid biosynthesis</keyword>
<dbReference type="InterPro" id="IPR004450">
    <property type="entry name" value="Thr_synthase-like"/>
</dbReference>
<dbReference type="InterPro" id="IPR036052">
    <property type="entry name" value="TrpB-like_PALP_sf"/>
</dbReference>
<dbReference type="SUPFAM" id="SSF53686">
    <property type="entry name" value="Tryptophan synthase beta subunit-like PLP-dependent enzymes"/>
    <property type="match status" value="1"/>
</dbReference>
<dbReference type="InterPro" id="IPR000634">
    <property type="entry name" value="Ser/Thr_deHydtase_PyrdxlP-BS"/>
</dbReference>
<name>A0ABQ3K1X9_9DEIO</name>
<evidence type="ECO:0000256" key="2">
    <source>
        <dbReference type="ARBA" id="ARBA00005517"/>
    </source>
</evidence>